<organism evidence="3 4">
    <name type="scientific">Algoriphagus aquaeductus</name>
    <dbReference type="NCBI Taxonomy" id="475299"/>
    <lineage>
        <taxon>Bacteria</taxon>
        <taxon>Pseudomonadati</taxon>
        <taxon>Bacteroidota</taxon>
        <taxon>Cytophagia</taxon>
        <taxon>Cytophagales</taxon>
        <taxon>Cyclobacteriaceae</taxon>
        <taxon>Algoriphagus</taxon>
    </lineage>
</organism>
<keyword evidence="3" id="KW-0418">Kinase</keyword>
<feature type="transmembrane region" description="Helical" evidence="1">
    <location>
        <begin position="117"/>
        <end position="137"/>
    </location>
</feature>
<gene>
    <name evidence="3" type="ORF">CLV31_10186</name>
</gene>
<feature type="transmembrane region" description="Helical" evidence="1">
    <location>
        <begin position="7"/>
        <end position="28"/>
    </location>
</feature>
<comment type="caution">
    <text evidence="3">The sequence shown here is derived from an EMBL/GenBank/DDBJ whole genome shotgun (WGS) entry which is preliminary data.</text>
</comment>
<dbReference type="EMBL" id="QKTX01000001">
    <property type="protein sequence ID" value="PZV87214.1"/>
    <property type="molecule type" value="Genomic_DNA"/>
</dbReference>
<evidence type="ECO:0000259" key="2">
    <source>
        <dbReference type="Pfam" id="PF06580"/>
    </source>
</evidence>
<keyword evidence="1" id="KW-0812">Transmembrane</keyword>
<dbReference type="Proteomes" id="UP000248917">
    <property type="component" value="Unassembled WGS sequence"/>
</dbReference>
<dbReference type="Pfam" id="PF06580">
    <property type="entry name" value="His_kinase"/>
    <property type="match status" value="1"/>
</dbReference>
<keyword evidence="4" id="KW-1185">Reference proteome</keyword>
<dbReference type="GO" id="GO:0016020">
    <property type="term" value="C:membrane"/>
    <property type="evidence" value="ECO:0007669"/>
    <property type="project" value="InterPro"/>
</dbReference>
<keyword evidence="3" id="KW-0808">Transferase</keyword>
<dbReference type="PANTHER" id="PTHR34220">
    <property type="entry name" value="SENSOR HISTIDINE KINASE YPDA"/>
    <property type="match status" value="1"/>
</dbReference>
<keyword evidence="1" id="KW-1133">Transmembrane helix</keyword>
<reference evidence="3 4" key="1">
    <citation type="submission" date="2018-06" db="EMBL/GenBank/DDBJ databases">
        <title>Genomic Encyclopedia of Archaeal and Bacterial Type Strains, Phase II (KMG-II): from individual species to whole genera.</title>
        <authorList>
            <person name="Goeker M."/>
        </authorList>
    </citation>
    <scope>NUCLEOTIDE SEQUENCE [LARGE SCALE GENOMIC DNA]</scope>
    <source>
        <strain evidence="3 4">T4</strain>
    </source>
</reference>
<dbReference type="GO" id="GO:0000155">
    <property type="term" value="F:phosphorelay sensor kinase activity"/>
    <property type="evidence" value="ECO:0007669"/>
    <property type="project" value="InterPro"/>
</dbReference>
<evidence type="ECO:0000313" key="3">
    <source>
        <dbReference type="EMBL" id="PZV87214.1"/>
    </source>
</evidence>
<sequence>MKIRKSLWMEYAILVLVTLVSGVTRYLLWDDLGLKGEFPPETIAFTFVFLVLSWEFFKGMDRYMNSILPYSKGLALRISVQLVIGAVYMLMVNRLLFMVAGKYLEGSLSVMFSMTTYATFATLSFLINSIFFGKYFFQEWKKSLLRAERLEREKTQVQFDNLKNQLNPHFLFNSLSSLHSLIMDRPALASEYVTNLSKVYRYVLVHETKVTVPLREELEFIGHFIFLLETRFGKGVDVKIDVSEESKSLGIVPVSLQILLENCIKHNAIDPDAPLRINVTAEGNSLRVSNSLHPKIQVMESNGRGLEDLKKLYSFLSNEPVQVISSESEFSVIIPLIQNLS</sequence>
<dbReference type="InterPro" id="IPR010559">
    <property type="entry name" value="Sig_transdc_His_kin_internal"/>
</dbReference>
<name>A0A326RYT4_9BACT</name>
<protein>
    <submittedName>
        <fullName evidence="3">Histidine kinase</fullName>
    </submittedName>
</protein>
<accession>A0A326RYT4</accession>
<feature type="transmembrane region" description="Helical" evidence="1">
    <location>
        <begin position="40"/>
        <end position="57"/>
    </location>
</feature>
<feature type="transmembrane region" description="Helical" evidence="1">
    <location>
        <begin position="78"/>
        <end position="97"/>
    </location>
</feature>
<feature type="domain" description="Signal transduction histidine kinase internal region" evidence="2">
    <location>
        <begin position="158"/>
        <end position="234"/>
    </location>
</feature>
<dbReference type="OrthoDB" id="927174at2"/>
<proteinExistence type="predicted"/>
<dbReference type="InterPro" id="IPR050640">
    <property type="entry name" value="Bact_2-comp_sensor_kinase"/>
</dbReference>
<dbReference type="RefSeq" id="WP_111390907.1">
    <property type="nucleotide sequence ID" value="NZ_QKTX01000001.1"/>
</dbReference>
<dbReference type="AlphaFoldDB" id="A0A326RYT4"/>
<dbReference type="PANTHER" id="PTHR34220:SF7">
    <property type="entry name" value="SENSOR HISTIDINE KINASE YPDA"/>
    <property type="match status" value="1"/>
</dbReference>
<evidence type="ECO:0000313" key="4">
    <source>
        <dbReference type="Proteomes" id="UP000248917"/>
    </source>
</evidence>
<evidence type="ECO:0000256" key="1">
    <source>
        <dbReference type="SAM" id="Phobius"/>
    </source>
</evidence>
<keyword evidence="1" id="KW-0472">Membrane</keyword>